<dbReference type="PANTHER" id="PTHR39639:SF1">
    <property type="entry name" value="DUF262 DOMAIN-CONTAINING PROTEIN"/>
    <property type="match status" value="1"/>
</dbReference>
<name>A0ABY6MDG2_9BACT</name>
<dbReference type="EMBL" id="CP110226">
    <property type="protein sequence ID" value="UZD21803.1"/>
    <property type="molecule type" value="Genomic_DNA"/>
</dbReference>
<proteinExistence type="predicted"/>
<accession>A0ABY6MDG2</accession>
<keyword evidence="3" id="KW-1185">Reference proteome</keyword>
<dbReference type="Pfam" id="PF03235">
    <property type="entry name" value="GmrSD_N"/>
    <property type="match status" value="1"/>
</dbReference>
<gene>
    <name evidence="2" type="ORF">OM944_14140</name>
</gene>
<dbReference type="PANTHER" id="PTHR39639">
    <property type="entry name" value="CHROMOSOME 16, WHOLE GENOME SHOTGUN SEQUENCE"/>
    <property type="match status" value="1"/>
</dbReference>
<dbReference type="RefSeq" id="WP_264808269.1">
    <property type="nucleotide sequence ID" value="NZ_CP110226.1"/>
</dbReference>
<evidence type="ECO:0000313" key="3">
    <source>
        <dbReference type="Proteomes" id="UP001163156"/>
    </source>
</evidence>
<evidence type="ECO:0000313" key="2">
    <source>
        <dbReference type="EMBL" id="UZD21803.1"/>
    </source>
</evidence>
<feature type="domain" description="GmrSD restriction endonucleases N-terminal" evidence="1">
    <location>
        <begin position="22"/>
        <end position="248"/>
    </location>
</feature>
<sequence length="348" mass="40757">MKIRLATWKIKTLNARIDKIDPSPQYQRTSVWSESKKKLLIDSVLRGYDVPKFYLRATPNSPFYDYEVTDGQQRIRAITEFMSSGDDKFFLESAIIRGVNTKGLEYSNLGVLKDLFDDYDLNIAIIEDSNQEEIRSLFARLQMGSQLNQVELRHAMSSNLGSSILSIVESHPFFKKCKIPNTRFKHQDYLDHVFTLIYNSGRSDLKAKNIEKTYRDLSDATSDIFTPYLKKVNQVLDWMHAINNVQNGLFKNKWGFVDVFWLLYKECDLIDKIDEEKFVEQFKLFERRRLSNHRNPDNLIVDPKSPSYDFDLYNYITAFKYSGNLGSNISTRNKVFRSKFINNGIYLK</sequence>
<dbReference type="Proteomes" id="UP001163156">
    <property type="component" value="Chromosome"/>
</dbReference>
<evidence type="ECO:0000259" key="1">
    <source>
        <dbReference type="Pfam" id="PF03235"/>
    </source>
</evidence>
<organism evidence="2 3">
    <name type="scientific">Algoriphagus halophytocola</name>
    <dbReference type="NCBI Taxonomy" id="2991499"/>
    <lineage>
        <taxon>Bacteria</taxon>
        <taxon>Pseudomonadati</taxon>
        <taxon>Bacteroidota</taxon>
        <taxon>Cytophagia</taxon>
        <taxon>Cytophagales</taxon>
        <taxon>Cyclobacteriaceae</taxon>
        <taxon>Algoriphagus</taxon>
    </lineage>
</organism>
<protein>
    <submittedName>
        <fullName evidence="2">DUF262 domain-containing protein</fullName>
    </submittedName>
</protein>
<dbReference type="InterPro" id="IPR004919">
    <property type="entry name" value="GmrSD_N"/>
</dbReference>
<reference evidence="2" key="1">
    <citation type="submission" date="2022-10" db="EMBL/GenBank/DDBJ databases">
        <title>Algoriphagus sp. a novel bacteria isolate from halophytes salicornia europaea.</title>
        <authorList>
            <person name="Peng Y."/>
            <person name="Jiang L."/>
            <person name="Lee J."/>
        </authorList>
    </citation>
    <scope>NUCLEOTIDE SEQUENCE</scope>
    <source>
        <strain evidence="2">TR-M5</strain>
    </source>
</reference>